<accession>A0ABX6L8M1</accession>
<keyword evidence="5 9" id="KW-0378">Hydrolase</keyword>
<evidence type="ECO:0000256" key="7">
    <source>
        <dbReference type="SAM" id="SignalP"/>
    </source>
</evidence>
<dbReference type="PANTHER" id="PTHR30620:SF16">
    <property type="entry name" value="LYSOSOMAL BETA GLUCOSIDASE"/>
    <property type="match status" value="1"/>
</dbReference>
<dbReference type="PRINTS" id="PR00133">
    <property type="entry name" value="GLHYDRLASE3"/>
</dbReference>
<evidence type="ECO:0000256" key="5">
    <source>
        <dbReference type="ARBA" id="ARBA00022801"/>
    </source>
</evidence>
<organism evidence="9 10">
    <name type="scientific">Pectobacterium punjabense</name>
    <dbReference type="NCBI Taxonomy" id="2108399"/>
    <lineage>
        <taxon>Bacteria</taxon>
        <taxon>Pseudomonadati</taxon>
        <taxon>Pseudomonadota</taxon>
        <taxon>Gammaproteobacteria</taxon>
        <taxon>Enterobacterales</taxon>
        <taxon>Pectobacteriaceae</taxon>
        <taxon>Pectobacterium</taxon>
    </lineage>
</organism>
<dbReference type="PANTHER" id="PTHR30620">
    <property type="entry name" value="PERIPLASMIC BETA-GLUCOSIDASE-RELATED"/>
    <property type="match status" value="1"/>
</dbReference>
<feature type="chain" id="PRO_5045343925" description="beta-glucosidase" evidence="7">
    <location>
        <begin position="20"/>
        <end position="651"/>
    </location>
</feature>
<evidence type="ECO:0000259" key="8">
    <source>
        <dbReference type="Pfam" id="PF00933"/>
    </source>
</evidence>
<dbReference type="GeneID" id="90765259"/>
<feature type="signal peptide" evidence="7">
    <location>
        <begin position="1"/>
        <end position="19"/>
    </location>
</feature>
<dbReference type="InterPro" id="IPR001764">
    <property type="entry name" value="Glyco_hydro_3_N"/>
</dbReference>
<proteinExistence type="inferred from homology"/>
<comment type="catalytic activity">
    <reaction evidence="1">
        <text>Hydrolysis of terminal, non-reducing beta-D-glucosyl residues with release of beta-D-glucose.</text>
        <dbReference type="EC" id="3.2.1.21"/>
    </reaction>
</comment>
<evidence type="ECO:0000313" key="9">
    <source>
        <dbReference type="EMBL" id="QJA22042.1"/>
    </source>
</evidence>
<dbReference type="GO" id="GO:0016787">
    <property type="term" value="F:hydrolase activity"/>
    <property type="evidence" value="ECO:0007669"/>
    <property type="project" value="UniProtKB-KW"/>
</dbReference>
<feature type="domain" description="Glycoside hydrolase family 3 N-terminal" evidence="8">
    <location>
        <begin position="101"/>
        <end position="438"/>
    </location>
</feature>
<comment type="similarity">
    <text evidence="2">Belongs to the glycosyl hydrolase 3 family.</text>
</comment>
<evidence type="ECO:0000256" key="3">
    <source>
        <dbReference type="ARBA" id="ARBA00012744"/>
    </source>
</evidence>
<dbReference type="EC" id="3.2.1.21" evidence="3"/>
<evidence type="ECO:0000256" key="2">
    <source>
        <dbReference type="ARBA" id="ARBA00005336"/>
    </source>
</evidence>
<dbReference type="SUPFAM" id="SSF52279">
    <property type="entry name" value="Beta-D-glucan exohydrolase, C-terminal domain"/>
    <property type="match status" value="1"/>
</dbReference>
<evidence type="ECO:0000256" key="6">
    <source>
        <dbReference type="ARBA" id="ARBA00023295"/>
    </source>
</evidence>
<gene>
    <name evidence="9" type="ORF">E2566_20085</name>
</gene>
<dbReference type="InterPro" id="IPR051915">
    <property type="entry name" value="Cellulose_Degrad_GH3"/>
</dbReference>
<dbReference type="InterPro" id="IPR036881">
    <property type="entry name" value="Glyco_hydro_3_C_sf"/>
</dbReference>
<name>A0ABX6L8M1_9GAMM</name>
<evidence type="ECO:0000313" key="10">
    <source>
        <dbReference type="Proteomes" id="UP000502681"/>
    </source>
</evidence>
<protein>
    <recommendedName>
        <fullName evidence="3">beta-glucosidase</fullName>
        <ecNumber evidence="3">3.2.1.21</ecNumber>
    </recommendedName>
</protein>
<dbReference type="SUPFAM" id="SSF51445">
    <property type="entry name" value="(Trans)glycosidases"/>
    <property type="match status" value="1"/>
</dbReference>
<keyword evidence="4 7" id="KW-0732">Signal</keyword>
<evidence type="ECO:0000256" key="1">
    <source>
        <dbReference type="ARBA" id="ARBA00000448"/>
    </source>
</evidence>
<dbReference type="Proteomes" id="UP000502681">
    <property type="component" value="Chromosome"/>
</dbReference>
<dbReference type="EMBL" id="CP038498">
    <property type="protein sequence ID" value="QJA22042.1"/>
    <property type="molecule type" value="Genomic_DNA"/>
</dbReference>
<dbReference type="InterPro" id="IPR017853">
    <property type="entry name" value="GH"/>
</dbReference>
<evidence type="ECO:0000256" key="4">
    <source>
        <dbReference type="ARBA" id="ARBA00022729"/>
    </source>
</evidence>
<reference evidence="9 10" key="1">
    <citation type="submission" date="2019-04" db="EMBL/GenBank/DDBJ databases">
        <title>Whole Genome Sequencing of Pectobacterium punjabense SS95.</title>
        <authorList>
            <person name="Sarfraz S."/>
            <person name="Oulghazi S."/>
            <person name="Roques C."/>
            <person name="Vandecasteele C."/>
            <person name="Faure D."/>
        </authorList>
    </citation>
    <scope>NUCLEOTIDE SEQUENCE [LARGE SCALE GENOMIC DNA]</scope>
    <source>
        <strain evidence="9 10">SS95</strain>
    </source>
</reference>
<dbReference type="Pfam" id="PF00933">
    <property type="entry name" value="Glyco_hydro_3"/>
    <property type="match status" value="1"/>
</dbReference>
<dbReference type="InterPro" id="IPR036962">
    <property type="entry name" value="Glyco_hydro_3_N_sf"/>
</dbReference>
<sequence>MNKALLSLCLLCSALPVSATTEQPELTYRWSKLIHQDGLTFRDLNHDGKLAPYEDWRLTAEVRARDLLARMTLDEKAGIMMHGSAPSIGDAIGRGAIYDLAANRRLIVDKKVNSLITRLDKATPEEFARQNNLLQEIAESSRLGIPLTLSADPRSVYTYSVNATPTVDGFSKWPTPPGIAAMGSEAFARHYADIIRQEYRSVGITQALSPIADLVTEPRWSRIDGTFGDNSELVKRMVRGYITGMQNGAGGLNRQSVSSVVKHWVGYGASDNGFDGHHYYGRFASFGDSDALETHVYPFTGAFEANVAGVMPTYPILKDAVYKGQPIEQVGVGFNRFLLQDVLRGEYGFRGVVISDWLITKDCVGTCITGYPENEKPGIDIGIPWGVEHLSQAKRFVKAIDAGIDQFGGVDDSSIIVQAVQQGKISPQRVDQSVLRILEQKFQLGQFEVPFVDPERTQQVFQRPSITAQAEQAQYDALVLLKKRQGILPLQKGKKIYVWGMNPDVVRNAGLVVVDHPVKADVALIRATAPYEQPHKNFFFGAMYHEGALDFRQDNEQYQAIVNAARYVPTIVTVYLDRPAILTAIEDKASVLVANFGVSDTILLRSLMHERRYTARLPFELPSSMKAVEQQRGDIPHDSPAPLYFSGFGLQ</sequence>
<dbReference type="Gene3D" id="3.40.50.1700">
    <property type="entry name" value="Glycoside hydrolase family 3 C-terminal domain"/>
    <property type="match status" value="1"/>
</dbReference>
<dbReference type="Gene3D" id="3.20.20.300">
    <property type="entry name" value="Glycoside hydrolase, family 3, N-terminal domain"/>
    <property type="match status" value="1"/>
</dbReference>
<keyword evidence="10" id="KW-1185">Reference proteome</keyword>
<keyword evidence="6" id="KW-0326">Glycosidase</keyword>
<dbReference type="RefSeq" id="WP_107171086.1">
    <property type="nucleotide sequence ID" value="NZ_CP038498.1"/>
</dbReference>